<dbReference type="SUPFAM" id="SSF53850">
    <property type="entry name" value="Periplasmic binding protein-like II"/>
    <property type="match status" value="1"/>
</dbReference>
<dbReference type="Gene3D" id="3.40.190.10">
    <property type="entry name" value="Periplasmic binding protein-like II"/>
    <property type="match status" value="1"/>
</dbReference>
<keyword evidence="3" id="KW-0732">Signal</keyword>
<comment type="subcellular location">
    <subcellularLocation>
        <location evidence="1">Cell membrane</location>
        <topology evidence="1">Lipid-anchor</topology>
    </subcellularLocation>
</comment>
<feature type="compositionally biased region" description="Basic and acidic residues" evidence="4">
    <location>
        <begin position="32"/>
        <end position="49"/>
    </location>
</feature>
<evidence type="ECO:0000313" key="6">
    <source>
        <dbReference type="EMBL" id="MFD1928568.1"/>
    </source>
</evidence>
<evidence type="ECO:0000259" key="5">
    <source>
        <dbReference type="Pfam" id="PF00496"/>
    </source>
</evidence>
<dbReference type="InterPro" id="IPR023765">
    <property type="entry name" value="SBP_5_CS"/>
</dbReference>
<accession>A0ABW4SGE4</accession>
<dbReference type="PANTHER" id="PTHR30290">
    <property type="entry name" value="PERIPLASMIC BINDING COMPONENT OF ABC TRANSPORTER"/>
    <property type="match status" value="1"/>
</dbReference>
<reference evidence="7" key="1">
    <citation type="journal article" date="2019" name="Int. J. Syst. Evol. Microbiol.">
        <title>The Global Catalogue of Microorganisms (GCM) 10K type strain sequencing project: providing services to taxonomists for standard genome sequencing and annotation.</title>
        <authorList>
            <consortium name="The Broad Institute Genomics Platform"/>
            <consortium name="The Broad Institute Genome Sequencing Center for Infectious Disease"/>
            <person name="Wu L."/>
            <person name="Ma J."/>
        </authorList>
    </citation>
    <scope>NUCLEOTIDE SEQUENCE [LARGE SCALE GENOMIC DNA]</scope>
    <source>
        <strain evidence="7">CGMCC 4.7177</strain>
    </source>
</reference>
<evidence type="ECO:0000256" key="1">
    <source>
        <dbReference type="ARBA" id="ARBA00004193"/>
    </source>
</evidence>
<organism evidence="6 7">
    <name type="scientific">Sporosarcina siberiensis</name>
    <dbReference type="NCBI Taxonomy" id="1365606"/>
    <lineage>
        <taxon>Bacteria</taxon>
        <taxon>Bacillati</taxon>
        <taxon>Bacillota</taxon>
        <taxon>Bacilli</taxon>
        <taxon>Bacillales</taxon>
        <taxon>Caryophanaceae</taxon>
        <taxon>Sporosarcina</taxon>
    </lineage>
</organism>
<sequence length="533" mass="59246">MKILGKNKLYIIMLFALMLVLGGCSSDSPETSEEKNDTKAGEETKKGGGELRVALSAQPPTLDQPTSTSTSTRDIARLMFETLLTTNSKFQPVPMLAESVDVSDDSKSYTFNLRKGVKFHNGKEMTSDDVVASMNRWLEKSSITGSIFTDATFEAKDDYTVTLELAKPSALALDTMASAKMAAAIMPKEIVEAATAEAGVSEYIGTGPFEIVEWKTDQYIHFTKYDDYQAVEGEADGLSGNKEALIDDLYFDFVGDAATRLAGLQTGEYDIAYAMQYDGYNRLLEDSDMNPVLEKVGEVVLVYNKVQGPASNVKMRQAINASLDVNEIMFGGFTNEDIYWLDSGYMTRDIENWRSEAGSEFYNENDPEKAKKLLKEIGYNNEEFKLMTTRDYPHLYNAAVVIQDQLTKIGVNVKLEVFDWPTLSEKQNKPGDWDAFITTFGTVTTPTQLLAVSPTYGLGVQDDTILDLAEKIGTSSTHEEAKQLWDELQGYAWEKHMPISILGGFNTLYGETSKVKGFNTFQGAVFWNVEIEE</sequence>
<feature type="region of interest" description="Disordered" evidence="4">
    <location>
        <begin position="26"/>
        <end position="70"/>
    </location>
</feature>
<dbReference type="PIRSF" id="PIRSF002741">
    <property type="entry name" value="MppA"/>
    <property type="match status" value="1"/>
</dbReference>
<dbReference type="Proteomes" id="UP001597218">
    <property type="component" value="Unassembled WGS sequence"/>
</dbReference>
<protein>
    <submittedName>
        <fullName evidence="6">ABC transporter substrate-binding protein</fullName>
    </submittedName>
</protein>
<proteinExistence type="inferred from homology"/>
<name>A0ABW4SGE4_9BACL</name>
<dbReference type="InterPro" id="IPR030678">
    <property type="entry name" value="Peptide/Ni-bd"/>
</dbReference>
<dbReference type="CDD" id="cd08502">
    <property type="entry name" value="PBP2_NikA_DppA_OppA_like_16"/>
    <property type="match status" value="1"/>
</dbReference>
<dbReference type="Gene3D" id="3.10.105.10">
    <property type="entry name" value="Dipeptide-binding Protein, Domain 3"/>
    <property type="match status" value="1"/>
</dbReference>
<keyword evidence="7" id="KW-1185">Reference proteome</keyword>
<dbReference type="Pfam" id="PF00496">
    <property type="entry name" value="SBP_bac_5"/>
    <property type="match status" value="1"/>
</dbReference>
<comment type="caution">
    <text evidence="6">The sequence shown here is derived from an EMBL/GenBank/DDBJ whole genome shotgun (WGS) entry which is preliminary data.</text>
</comment>
<dbReference type="InterPro" id="IPR039424">
    <property type="entry name" value="SBP_5"/>
</dbReference>
<evidence type="ECO:0000256" key="3">
    <source>
        <dbReference type="ARBA" id="ARBA00022729"/>
    </source>
</evidence>
<dbReference type="PANTHER" id="PTHR30290:SF38">
    <property type="entry name" value="D,D-DIPEPTIDE-BINDING PERIPLASMIC PROTEIN DDPA-RELATED"/>
    <property type="match status" value="1"/>
</dbReference>
<comment type="similarity">
    <text evidence="2">Belongs to the bacterial solute-binding protein 5 family.</text>
</comment>
<dbReference type="RefSeq" id="WP_381538019.1">
    <property type="nucleotide sequence ID" value="NZ_JBHUGI010000032.1"/>
</dbReference>
<feature type="compositionally biased region" description="Polar residues" evidence="4">
    <location>
        <begin position="58"/>
        <end position="70"/>
    </location>
</feature>
<dbReference type="PROSITE" id="PS01040">
    <property type="entry name" value="SBP_BACTERIAL_5"/>
    <property type="match status" value="1"/>
</dbReference>
<dbReference type="EMBL" id="JBHUGI010000032">
    <property type="protein sequence ID" value="MFD1928568.1"/>
    <property type="molecule type" value="Genomic_DNA"/>
</dbReference>
<evidence type="ECO:0000313" key="7">
    <source>
        <dbReference type="Proteomes" id="UP001597218"/>
    </source>
</evidence>
<feature type="domain" description="Solute-binding protein family 5" evidence="5">
    <location>
        <begin position="91"/>
        <end position="447"/>
    </location>
</feature>
<gene>
    <name evidence="6" type="ORF">ACFSFY_11060</name>
</gene>
<evidence type="ECO:0000256" key="4">
    <source>
        <dbReference type="SAM" id="MobiDB-lite"/>
    </source>
</evidence>
<dbReference type="PROSITE" id="PS51257">
    <property type="entry name" value="PROKAR_LIPOPROTEIN"/>
    <property type="match status" value="1"/>
</dbReference>
<dbReference type="InterPro" id="IPR000914">
    <property type="entry name" value="SBP_5_dom"/>
</dbReference>
<evidence type="ECO:0000256" key="2">
    <source>
        <dbReference type="ARBA" id="ARBA00005695"/>
    </source>
</evidence>